<evidence type="ECO:0000256" key="1">
    <source>
        <dbReference type="ARBA" id="ARBA00004377"/>
    </source>
</evidence>
<dbReference type="PANTHER" id="PTHR38779">
    <property type="entry name" value="TYPE II SECRETION SYSTEM PROTEIN I-RELATED"/>
    <property type="match status" value="1"/>
</dbReference>
<dbReference type="SUPFAM" id="SSF54523">
    <property type="entry name" value="Pili subunits"/>
    <property type="match status" value="1"/>
</dbReference>
<comment type="PTM">
    <text evidence="9">Cleaved by prepilin peptidase.</text>
</comment>
<evidence type="ECO:0000256" key="6">
    <source>
        <dbReference type="ARBA" id="ARBA00022692"/>
    </source>
</evidence>
<evidence type="ECO:0000256" key="5">
    <source>
        <dbReference type="ARBA" id="ARBA00022519"/>
    </source>
</evidence>
<evidence type="ECO:0000256" key="4">
    <source>
        <dbReference type="ARBA" id="ARBA00022481"/>
    </source>
</evidence>
<dbReference type="InterPro" id="IPR003413">
    <property type="entry name" value="T2SS_GspI_C"/>
</dbReference>
<dbReference type="EMBL" id="JBHMEP010000005">
    <property type="protein sequence ID" value="MFB9136334.1"/>
    <property type="molecule type" value="Genomic_DNA"/>
</dbReference>
<dbReference type="PROSITE" id="PS00409">
    <property type="entry name" value="PROKAR_NTER_METHYL"/>
    <property type="match status" value="1"/>
</dbReference>
<keyword evidence="6" id="KW-0812">Transmembrane</keyword>
<name>A0ABV5HQC9_9VIBR</name>
<feature type="domain" description="Type II secretion system protein GspI C-terminal" evidence="10">
    <location>
        <begin position="49"/>
        <end position="124"/>
    </location>
</feature>
<keyword evidence="8" id="KW-0472">Membrane</keyword>
<evidence type="ECO:0000256" key="2">
    <source>
        <dbReference type="ARBA" id="ARBA00008358"/>
    </source>
</evidence>
<dbReference type="Pfam" id="PF02501">
    <property type="entry name" value="T2SSI"/>
    <property type="match status" value="1"/>
</dbReference>
<evidence type="ECO:0000256" key="8">
    <source>
        <dbReference type="ARBA" id="ARBA00023136"/>
    </source>
</evidence>
<dbReference type="Proteomes" id="UP001589645">
    <property type="component" value="Unassembled WGS sequence"/>
</dbReference>
<proteinExistence type="inferred from homology"/>
<keyword evidence="12" id="KW-1185">Reference proteome</keyword>
<dbReference type="NCBIfam" id="TIGR01707">
    <property type="entry name" value="gspI"/>
    <property type="match status" value="1"/>
</dbReference>
<dbReference type="InterPro" id="IPR010052">
    <property type="entry name" value="T2SS_protein-GspI"/>
</dbReference>
<dbReference type="InterPro" id="IPR012902">
    <property type="entry name" value="N_methyl_site"/>
</dbReference>
<evidence type="ECO:0000256" key="3">
    <source>
        <dbReference type="ARBA" id="ARBA00022475"/>
    </source>
</evidence>
<comment type="subcellular location">
    <subcellularLocation>
        <location evidence="1 9">Cell inner membrane</location>
        <topology evidence="1 9">Single-pass membrane protein</topology>
    </subcellularLocation>
</comment>
<evidence type="ECO:0000259" key="10">
    <source>
        <dbReference type="Pfam" id="PF02501"/>
    </source>
</evidence>
<evidence type="ECO:0000313" key="12">
    <source>
        <dbReference type="Proteomes" id="UP001589645"/>
    </source>
</evidence>
<protein>
    <recommendedName>
        <fullName evidence="9">Type II secretion system protein I</fullName>
        <shortName evidence="9">T2SS minor pseudopilin I</shortName>
    </recommendedName>
</protein>
<comment type="function">
    <text evidence="9">Component of the type II secretion system required for the energy-dependent secretion of extracellular factors such as proteases and toxins from the periplasm.</text>
</comment>
<gene>
    <name evidence="11" type="primary">gspI</name>
    <name evidence="11" type="ORF">ACFFUV_15290</name>
</gene>
<accession>A0ABV5HQC9</accession>
<keyword evidence="5 9" id="KW-0997">Cell inner membrane</keyword>
<dbReference type="NCBIfam" id="TIGR02532">
    <property type="entry name" value="IV_pilin_GFxxxE"/>
    <property type="match status" value="1"/>
</dbReference>
<dbReference type="InterPro" id="IPR045584">
    <property type="entry name" value="Pilin-like"/>
</dbReference>
<keyword evidence="4 9" id="KW-0488">Methylation</keyword>
<dbReference type="Pfam" id="PF07963">
    <property type="entry name" value="N_methyl"/>
    <property type="match status" value="1"/>
</dbReference>
<reference evidence="11 12" key="1">
    <citation type="submission" date="2024-09" db="EMBL/GenBank/DDBJ databases">
        <authorList>
            <person name="Sun Q."/>
            <person name="Mori K."/>
        </authorList>
    </citation>
    <scope>NUCLEOTIDE SEQUENCE [LARGE SCALE GENOMIC DNA]</scope>
    <source>
        <strain evidence="11 12">CECT 8064</strain>
    </source>
</reference>
<sequence>MMICNNQRPLLSSRGMTLLEVLVALAIFATAAIAIIRSVSQHVNTLSYLEEKTFASMVADNRMALVMLSDGKVTAQKGKQSLAGQEWYWQETPVKTASDLLQAFTVSVASSEKGTPIITVSSYVEP</sequence>
<dbReference type="PANTHER" id="PTHR38779:SF2">
    <property type="entry name" value="TYPE II SECRETION SYSTEM PROTEIN I-RELATED"/>
    <property type="match status" value="1"/>
</dbReference>
<dbReference type="Gene3D" id="3.30.1300.30">
    <property type="entry name" value="GSPII I/J protein-like"/>
    <property type="match status" value="1"/>
</dbReference>
<organism evidence="11 12">
    <name type="scientific">Vibrio olivae</name>
    <dbReference type="NCBI Taxonomy" id="1243002"/>
    <lineage>
        <taxon>Bacteria</taxon>
        <taxon>Pseudomonadati</taxon>
        <taxon>Pseudomonadota</taxon>
        <taxon>Gammaproteobacteria</taxon>
        <taxon>Vibrionales</taxon>
        <taxon>Vibrionaceae</taxon>
        <taxon>Vibrio</taxon>
    </lineage>
</organism>
<comment type="caution">
    <text evidence="11">The sequence shown here is derived from an EMBL/GenBank/DDBJ whole genome shotgun (WGS) entry which is preliminary data.</text>
</comment>
<comment type="subunit">
    <text evidence="9">Type II secretion is composed of four main components: the outer membrane complex, the inner membrane complex, the cytoplasmic secretion ATPase and the periplasm-spanning pseudopilus.</text>
</comment>
<evidence type="ECO:0000256" key="9">
    <source>
        <dbReference type="RuleBase" id="RU368030"/>
    </source>
</evidence>
<comment type="similarity">
    <text evidence="2 9">Belongs to the GSP I family.</text>
</comment>
<keyword evidence="3" id="KW-1003">Cell membrane</keyword>
<dbReference type="RefSeq" id="WP_390194454.1">
    <property type="nucleotide sequence ID" value="NZ_JBHMEP010000005.1"/>
</dbReference>
<evidence type="ECO:0000256" key="7">
    <source>
        <dbReference type="ARBA" id="ARBA00022989"/>
    </source>
</evidence>
<evidence type="ECO:0000313" key="11">
    <source>
        <dbReference type="EMBL" id="MFB9136334.1"/>
    </source>
</evidence>
<keyword evidence="7" id="KW-1133">Transmembrane helix</keyword>